<dbReference type="RefSeq" id="WP_071480660.1">
    <property type="nucleotide sequence ID" value="NZ_CP024899.1"/>
</dbReference>
<keyword evidence="2 5" id="KW-0812">Transmembrane</keyword>
<dbReference type="InterPro" id="IPR053934">
    <property type="entry name" value="HTTM_dom"/>
</dbReference>
<dbReference type="GO" id="GO:0012505">
    <property type="term" value="C:endomembrane system"/>
    <property type="evidence" value="ECO:0007669"/>
    <property type="project" value="UniProtKB-SubCell"/>
</dbReference>
<evidence type="ECO:0000256" key="4">
    <source>
        <dbReference type="ARBA" id="ARBA00023136"/>
    </source>
</evidence>
<feature type="transmembrane region" description="Helical" evidence="5">
    <location>
        <begin position="108"/>
        <end position="127"/>
    </location>
</feature>
<keyword evidence="8" id="KW-1185">Reference proteome</keyword>
<feature type="transmembrane region" description="Helical" evidence="5">
    <location>
        <begin position="198"/>
        <end position="219"/>
    </location>
</feature>
<keyword evidence="3 5" id="KW-1133">Transmembrane helix</keyword>
<evidence type="ECO:0000256" key="3">
    <source>
        <dbReference type="ARBA" id="ARBA00022989"/>
    </source>
</evidence>
<evidence type="ECO:0000313" key="7">
    <source>
        <dbReference type="EMBL" id="ATX66139.1"/>
    </source>
</evidence>
<evidence type="ECO:0000313" key="8">
    <source>
        <dbReference type="Proteomes" id="UP000228948"/>
    </source>
</evidence>
<organism evidence="7 8">
    <name type="scientific">Roseinatronobacter bogoriensis subsp. barguzinensis</name>
    <dbReference type="NCBI Taxonomy" id="441209"/>
    <lineage>
        <taxon>Bacteria</taxon>
        <taxon>Pseudomonadati</taxon>
        <taxon>Pseudomonadota</taxon>
        <taxon>Alphaproteobacteria</taxon>
        <taxon>Rhodobacterales</taxon>
        <taxon>Paracoccaceae</taxon>
        <taxon>Roseinatronobacter</taxon>
    </lineage>
</organism>
<feature type="transmembrane region" description="Helical" evidence="5">
    <location>
        <begin position="80"/>
        <end position="102"/>
    </location>
</feature>
<reference evidence="7 8" key="1">
    <citation type="submission" date="2017-11" db="EMBL/GenBank/DDBJ databases">
        <title>Revised Sequence and Annotation of the Rhodobaca barguzinensis strain alga05 Genome.</title>
        <authorList>
            <person name="Kopejtka K."/>
            <person name="Tomasch J.M."/>
            <person name="Bunk B."/>
            <person name="Koblizek M."/>
        </authorList>
    </citation>
    <scope>NUCLEOTIDE SEQUENCE [LARGE SCALE GENOMIC DNA]</scope>
    <source>
        <strain evidence="8">alga05</strain>
    </source>
</reference>
<dbReference type="Pfam" id="PF05090">
    <property type="entry name" value="HTTM"/>
    <property type="match status" value="1"/>
</dbReference>
<evidence type="ECO:0000256" key="1">
    <source>
        <dbReference type="ARBA" id="ARBA00004127"/>
    </source>
</evidence>
<protein>
    <recommendedName>
        <fullName evidence="6">HTTM-like domain-containing protein</fullName>
    </recommendedName>
</protein>
<dbReference type="KEGG" id="rbg:BG454_10180"/>
<name>A0A2K8K9L2_9RHOB</name>
<dbReference type="SMART" id="SM00752">
    <property type="entry name" value="HTTM"/>
    <property type="match status" value="1"/>
</dbReference>
<dbReference type="Proteomes" id="UP000228948">
    <property type="component" value="Chromosome"/>
</dbReference>
<evidence type="ECO:0000256" key="2">
    <source>
        <dbReference type="ARBA" id="ARBA00022692"/>
    </source>
</evidence>
<dbReference type="STRING" id="441209.GCA_001870665_01814"/>
<evidence type="ECO:0000259" key="6">
    <source>
        <dbReference type="SMART" id="SM00752"/>
    </source>
</evidence>
<accession>A0A2K8K9L2</accession>
<feature type="domain" description="HTTM-like" evidence="6">
    <location>
        <begin position="19"/>
        <end position="268"/>
    </location>
</feature>
<comment type="subcellular location">
    <subcellularLocation>
        <location evidence="1">Endomembrane system</location>
        <topology evidence="1">Multi-pass membrane protein</topology>
    </subcellularLocation>
</comment>
<dbReference type="EMBL" id="CP024899">
    <property type="protein sequence ID" value="ATX66139.1"/>
    <property type="molecule type" value="Genomic_DNA"/>
</dbReference>
<gene>
    <name evidence="7" type="ORF">BG454_10180</name>
</gene>
<proteinExistence type="predicted"/>
<dbReference type="InterPro" id="IPR011020">
    <property type="entry name" value="HTTM-like"/>
</dbReference>
<feature type="transmembrane region" description="Helical" evidence="5">
    <location>
        <begin position="49"/>
        <end position="68"/>
    </location>
</feature>
<dbReference type="OrthoDB" id="8062649at2"/>
<sequence>MKNGQGHKIVHAITQWGPEATGSTRAAGLMRIGLGVIALIRFGNELAPYAINGLIGLSLSVLLFGFAFTTILGIRARLSVAGLGATIMLLYALGLNGVGLVTWAHHHVYLLGMACLLLSLCDCGKSFSVDRMRALATQGRVRPPAEFGALLGQRLIALQLSALYFWTAVDKSDWAFVSGQRLEQTMTWVHSGRVLEFVLHWPALLALASIIVLVVEYWLAVAILLARWRPAAIAVGLAMHISFYLLLPVNTYSITVIVLYLALLDPAAVHRFIDRMLGYPEVAR</sequence>
<keyword evidence="4 5" id="KW-0472">Membrane</keyword>
<feature type="transmembrane region" description="Helical" evidence="5">
    <location>
        <begin position="147"/>
        <end position="166"/>
    </location>
</feature>
<evidence type="ECO:0000256" key="5">
    <source>
        <dbReference type="SAM" id="Phobius"/>
    </source>
</evidence>
<dbReference type="AlphaFoldDB" id="A0A2K8K9L2"/>